<dbReference type="InterPro" id="IPR029058">
    <property type="entry name" value="AB_hydrolase_fold"/>
</dbReference>
<name>A0A8K0JK79_9TREE</name>
<protein>
    <recommendedName>
        <fullName evidence="1">Fungal lipase-type domain-containing protein</fullName>
    </recommendedName>
</protein>
<comment type="caution">
    <text evidence="2">The sequence shown here is derived from an EMBL/GenBank/DDBJ whole genome shotgun (WGS) entry which is preliminary data.</text>
</comment>
<dbReference type="SUPFAM" id="SSF53474">
    <property type="entry name" value="alpha/beta-Hydrolases"/>
    <property type="match status" value="1"/>
</dbReference>
<organism evidence="2 3">
    <name type="scientific">Filobasidium floriforme</name>
    <dbReference type="NCBI Taxonomy" id="5210"/>
    <lineage>
        <taxon>Eukaryota</taxon>
        <taxon>Fungi</taxon>
        <taxon>Dikarya</taxon>
        <taxon>Basidiomycota</taxon>
        <taxon>Agaricomycotina</taxon>
        <taxon>Tremellomycetes</taxon>
        <taxon>Filobasidiales</taxon>
        <taxon>Filobasidiaceae</taxon>
        <taxon>Filobasidium</taxon>
    </lineage>
</organism>
<dbReference type="GO" id="GO:0006629">
    <property type="term" value="P:lipid metabolic process"/>
    <property type="evidence" value="ECO:0007669"/>
    <property type="project" value="InterPro"/>
</dbReference>
<dbReference type="OrthoDB" id="426718at2759"/>
<evidence type="ECO:0000313" key="2">
    <source>
        <dbReference type="EMBL" id="KAG7531243.1"/>
    </source>
</evidence>
<dbReference type="AlphaFoldDB" id="A0A8K0JK79"/>
<dbReference type="Pfam" id="PF01764">
    <property type="entry name" value="Lipase_3"/>
    <property type="match status" value="1"/>
</dbReference>
<feature type="domain" description="Fungal lipase-type" evidence="1">
    <location>
        <begin position="148"/>
        <end position="247"/>
    </location>
</feature>
<dbReference type="Gene3D" id="3.40.50.1820">
    <property type="entry name" value="alpha/beta hydrolase"/>
    <property type="match status" value="1"/>
</dbReference>
<proteinExistence type="predicted"/>
<evidence type="ECO:0000259" key="1">
    <source>
        <dbReference type="Pfam" id="PF01764"/>
    </source>
</evidence>
<dbReference type="EMBL" id="JABELV010000096">
    <property type="protein sequence ID" value="KAG7531243.1"/>
    <property type="molecule type" value="Genomic_DNA"/>
</dbReference>
<accession>A0A8K0JK79</accession>
<dbReference type="InterPro" id="IPR002921">
    <property type="entry name" value="Fungal_lipase-type"/>
</dbReference>
<sequence>MSQSPPKKGLNISNPSGAQILTWLAHIAGYRILPLKPEKIAGQIEPSAGKQLLQVTQDDWEDIHLAAQFSNGLAEFKPMEETCERLQRETGFELDGVVPFDTGLSVGRKAVLFRVGRRIILTFEATKPNEMKMNAWSHAKDPEKKWSLPYARYLDGRQVHSFFLDMWLGMREEIFREITKMVRQAEEQGDGIERFLITGHSMGGGISVLALIDIVEHLRQTFGTPSASPRPWCTDPQLTHLIRHVTFADFASAGTSYTAHLNDYYSLYNIPAWDFVHPHDFTTRLHLPFFRTRRGHRYVLPKEAVKGFEKEYAAGRHDMPGYLKSMEWMQANPRTLRSLYA</sequence>
<keyword evidence="3" id="KW-1185">Reference proteome</keyword>
<dbReference type="Proteomes" id="UP000812966">
    <property type="component" value="Unassembled WGS sequence"/>
</dbReference>
<reference evidence="2" key="1">
    <citation type="submission" date="2020-04" db="EMBL/GenBank/DDBJ databases">
        <title>Analysis of mating type loci in Filobasidium floriforme.</title>
        <authorList>
            <person name="Nowrousian M."/>
        </authorList>
    </citation>
    <scope>NUCLEOTIDE SEQUENCE</scope>
    <source>
        <strain evidence="2">CBS 6242</strain>
    </source>
</reference>
<gene>
    <name evidence="2" type="ORF">FFLO_04485</name>
</gene>
<evidence type="ECO:0000313" key="3">
    <source>
        <dbReference type="Proteomes" id="UP000812966"/>
    </source>
</evidence>